<dbReference type="Pfam" id="PF10830">
    <property type="entry name" value="DUF2553"/>
    <property type="match status" value="1"/>
</dbReference>
<dbReference type="InterPro" id="IPR020140">
    <property type="entry name" value="Uncharacterised_YusG"/>
</dbReference>
<proteinExistence type="predicted"/>
<dbReference type="Proteomes" id="UP000678228">
    <property type="component" value="Unassembled WGS sequence"/>
</dbReference>
<protein>
    <submittedName>
        <fullName evidence="1">YusG family protein</fullName>
    </submittedName>
</protein>
<organism evidence="1 2">
    <name type="scientific">Halalkalibacter suaedae</name>
    <dbReference type="NCBI Taxonomy" id="2822140"/>
    <lineage>
        <taxon>Bacteria</taxon>
        <taxon>Bacillati</taxon>
        <taxon>Bacillota</taxon>
        <taxon>Bacilli</taxon>
        <taxon>Bacillales</taxon>
        <taxon>Bacillaceae</taxon>
        <taxon>Halalkalibacter</taxon>
    </lineage>
</organism>
<keyword evidence="2" id="KW-1185">Reference proteome</keyword>
<accession>A0A940WXX3</accession>
<evidence type="ECO:0000313" key="2">
    <source>
        <dbReference type="Proteomes" id="UP000678228"/>
    </source>
</evidence>
<dbReference type="RefSeq" id="WP_210595312.1">
    <property type="nucleotide sequence ID" value="NZ_JAGKSQ010000001.1"/>
</dbReference>
<dbReference type="EMBL" id="JAGKSQ010000001">
    <property type="protein sequence ID" value="MBP3949929.1"/>
    <property type="molecule type" value="Genomic_DNA"/>
</dbReference>
<evidence type="ECO:0000313" key="1">
    <source>
        <dbReference type="EMBL" id="MBP3949929.1"/>
    </source>
</evidence>
<comment type="caution">
    <text evidence="1">The sequence shown here is derived from an EMBL/GenBank/DDBJ whole genome shotgun (WGS) entry which is preliminary data.</text>
</comment>
<name>A0A940WXX3_9BACI</name>
<gene>
    <name evidence="1" type="ORF">J7W16_02205</name>
</gene>
<sequence>MDFVRVDVTSQVKGRYEDGALSLYMGDAKVGKVIETNQGLQHEMAEGFEFDQDKIFRFQQEDPNQVKSYVDSCEEGWC</sequence>
<reference evidence="1" key="1">
    <citation type="submission" date="2021-03" db="EMBL/GenBank/DDBJ databases">
        <title>Bacillus suaedae sp. nov., isolated from Suaeda aralocaspica.</title>
        <authorList>
            <person name="Lei R.F.R."/>
        </authorList>
    </citation>
    <scope>NUCLEOTIDE SEQUENCE</scope>
    <source>
        <strain evidence="1">YZJH907-2</strain>
    </source>
</reference>
<dbReference type="AlphaFoldDB" id="A0A940WXX3"/>